<dbReference type="GO" id="GO:0052699">
    <property type="term" value="P:ergothioneine biosynthetic process"/>
    <property type="evidence" value="ECO:0007669"/>
    <property type="project" value="InterPro"/>
</dbReference>
<feature type="domain" description="Glutamine amidotransferase type-2" evidence="2">
    <location>
        <begin position="2"/>
        <end position="264"/>
    </location>
</feature>
<evidence type="ECO:0000313" key="3">
    <source>
        <dbReference type="EMBL" id="PZO51719.1"/>
    </source>
</evidence>
<dbReference type="InterPro" id="IPR026869">
    <property type="entry name" value="EgtC-like"/>
</dbReference>
<dbReference type="NCBIfam" id="TIGR03442">
    <property type="entry name" value="ergothioneine biosynthesis protein EgtC"/>
    <property type="match status" value="1"/>
</dbReference>
<reference evidence="4" key="1">
    <citation type="submission" date="2018-04" db="EMBL/GenBank/DDBJ databases">
        <authorList>
            <person name="Cornet L."/>
        </authorList>
    </citation>
    <scope>NUCLEOTIDE SEQUENCE [LARGE SCALE GENOMIC DNA]</scope>
</reference>
<dbReference type="PANTHER" id="PTHR43187:SF1">
    <property type="entry name" value="GLUTAMINE AMIDOTRANSFERASE DUG3-RELATED"/>
    <property type="match status" value="1"/>
</dbReference>
<sequence length="264" mass="29883">MCRILGYLGPSISLDQLVFKTEHSLLHQSYQPREMKSAILNADGFGLGWYGDVPATPPFVYRNPLPIWNDRNLPDLCRYARSPTILANLRSATEQMPVEMSNCQPFAYQQMMFVHNGLIENFYKSLYRPIREQLCDVAYRSIAGQTDSEHIFALLVHHLETQPNIDLAEALQQTIVKLSDMADKAGVHLSANIILSTAERLVALRFDNQQQAPSLYLLKHSKRFPTSVILASEPLFEDDWQPYPQSQLISVGANLSIEVYSTVA</sequence>
<organism evidence="3 4">
    <name type="scientific">Phormidesmis priestleyi</name>
    <dbReference type="NCBI Taxonomy" id="268141"/>
    <lineage>
        <taxon>Bacteria</taxon>
        <taxon>Bacillati</taxon>
        <taxon>Cyanobacteriota</taxon>
        <taxon>Cyanophyceae</taxon>
        <taxon>Leptolyngbyales</taxon>
        <taxon>Leptolyngbyaceae</taxon>
        <taxon>Phormidesmis</taxon>
    </lineage>
</organism>
<evidence type="ECO:0000259" key="2">
    <source>
        <dbReference type="PROSITE" id="PS51278"/>
    </source>
</evidence>
<dbReference type="InterPro" id="IPR017932">
    <property type="entry name" value="GATase_2_dom"/>
</dbReference>
<evidence type="ECO:0000256" key="1">
    <source>
        <dbReference type="ARBA" id="ARBA00022962"/>
    </source>
</evidence>
<dbReference type="AlphaFoldDB" id="A0A2W4XB41"/>
<dbReference type="InterPro" id="IPR029055">
    <property type="entry name" value="Ntn_hydrolases_N"/>
</dbReference>
<dbReference type="InterPro" id="IPR052373">
    <property type="entry name" value="Gamma-glu_amide_hydrolase"/>
</dbReference>
<dbReference type="EMBL" id="QBMP01000161">
    <property type="protein sequence ID" value="PZO51719.1"/>
    <property type="molecule type" value="Genomic_DNA"/>
</dbReference>
<gene>
    <name evidence="3" type="primary">egtC</name>
    <name evidence="3" type="ORF">DCF15_14525</name>
</gene>
<keyword evidence="1" id="KW-0315">Glutamine amidotransferase</keyword>
<dbReference type="Gene3D" id="3.60.20.10">
    <property type="entry name" value="Glutamine Phosphoribosylpyrophosphate, subunit 1, domain 1"/>
    <property type="match status" value="1"/>
</dbReference>
<evidence type="ECO:0000313" key="4">
    <source>
        <dbReference type="Proteomes" id="UP000249794"/>
    </source>
</evidence>
<reference evidence="3 4" key="2">
    <citation type="submission" date="2018-06" db="EMBL/GenBank/DDBJ databases">
        <title>Metagenomic assembly of (sub)arctic Cyanobacteria and their associated microbiome from non-axenic cultures.</title>
        <authorList>
            <person name="Baurain D."/>
        </authorList>
    </citation>
    <scope>NUCLEOTIDE SEQUENCE [LARGE SCALE GENOMIC DNA]</scope>
    <source>
        <strain evidence="3">ULC027bin1</strain>
    </source>
</reference>
<dbReference type="InterPro" id="IPR017808">
    <property type="entry name" value="EgtC"/>
</dbReference>
<dbReference type="PROSITE" id="PS51278">
    <property type="entry name" value="GATASE_TYPE_2"/>
    <property type="match status" value="1"/>
</dbReference>
<name>A0A2W4XB41_9CYAN</name>
<dbReference type="Proteomes" id="UP000249794">
    <property type="component" value="Unassembled WGS sequence"/>
</dbReference>
<dbReference type="SUPFAM" id="SSF56235">
    <property type="entry name" value="N-terminal nucleophile aminohydrolases (Ntn hydrolases)"/>
    <property type="match status" value="1"/>
</dbReference>
<accession>A0A2W4XB41</accession>
<proteinExistence type="predicted"/>
<protein>
    <submittedName>
        <fullName evidence="3">Ergothioneine biosynthesis protein EgtC</fullName>
    </submittedName>
</protein>
<dbReference type="Pfam" id="PF13230">
    <property type="entry name" value="GATase_4"/>
    <property type="match status" value="1"/>
</dbReference>
<dbReference type="CDD" id="cd01908">
    <property type="entry name" value="YafJ"/>
    <property type="match status" value="1"/>
</dbReference>
<comment type="caution">
    <text evidence="3">The sequence shown here is derived from an EMBL/GenBank/DDBJ whole genome shotgun (WGS) entry which is preliminary data.</text>
</comment>
<dbReference type="PANTHER" id="PTHR43187">
    <property type="entry name" value="GLUTAMINE AMIDOTRANSFERASE DUG3-RELATED"/>
    <property type="match status" value="1"/>
</dbReference>